<evidence type="ECO:0000313" key="1">
    <source>
        <dbReference type="EMBL" id="KAK6626063.1"/>
    </source>
</evidence>
<comment type="caution">
    <text evidence="1">The sequence shown here is derived from an EMBL/GenBank/DDBJ whole genome shotgun (WGS) entry which is preliminary data.</text>
</comment>
<reference evidence="1 2" key="1">
    <citation type="submission" date="2023-10" db="EMBL/GenBank/DDBJ databases">
        <title>Genomes of two closely related lineages of the louse Polyplax serrata with different host specificities.</title>
        <authorList>
            <person name="Martinu J."/>
            <person name="Tarabai H."/>
            <person name="Stefka J."/>
            <person name="Hypsa V."/>
        </authorList>
    </citation>
    <scope>NUCLEOTIDE SEQUENCE [LARGE SCALE GENOMIC DNA]</scope>
    <source>
        <strain evidence="1">HR10_N</strain>
    </source>
</reference>
<dbReference type="EMBL" id="JAWJWE010000037">
    <property type="protein sequence ID" value="KAK6626063.1"/>
    <property type="molecule type" value="Genomic_DNA"/>
</dbReference>
<sequence>MLGKLEVFKILDVKFQGHQKQLLSESAVKLDNLGDLGHHRPKEVTSLAENNSLVGGAEVYEISKDASTLTEKWKCILLCYVLVIYLLRYLNSECDNYMTLTITKSANYFDLFSEPSNLGDTVGVAFMGGLFCTCKPQHHFHCVLYQNIQIM</sequence>
<organism evidence="1 2">
    <name type="scientific">Polyplax serrata</name>
    <name type="common">Common mouse louse</name>
    <dbReference type="NCBI Taxonomy" id="468196"/>
    <lineage>
        <taxon>Eukaryota</taxon>
        <taxon>Metazoa</taxon>
        <taxon>Ecdysozoa</taxon>
        <taxon>Arthropoda</taxon>
        <taxon>Hexapoda</taxon>
        <taxon>Insecta</taxon>
        <taxon>Pterygota</taxon>
        <taxon>Neoptera</taxon>
        <taxon>Paraneoptera</taxon>
        <taxon>Psocodea</taxon>
        <taxon>Troctomorpha</taxon>
        <taxon>Phthiraptera</taxon>
        <taxon>Anoplura</taxon>
        <taxon>Polyplacidae</taxon>
        <taxon>Polyplax</taxon>
    </lineage>
</organism>
<dbReference type="AlphaFoldDB" id="A0AAN8S242"/>
<proteinExistence type="predicted"/>
<name>A0AAN8S242_POLSC</name>
<accession>A0AAN8S242</accession>
<dbReference type="Proteomes" id="UP001372834">
    <property type="component" value="Unassembled WGS sequence"/>
</dbReference>
<protein>
    <submittedName>
        <fullName evidence="1">Uncharacterized protein</fullName>
    </submittedName>
</protein>
<gene>
    <name evidence="1" type="ORF">RUM43_006367</name>
</gene>
<evidence type="ECO:0000313" key="2">
    <source>
        <dbReference type="Proteomes" id="UP001372834"/>
    </source>
</evidence>